<evidence type="ECO:0000256" key="13">
    <source>
        <dbReference type="SAM" id="Phobius"/>
    </source>
</evidence>
<dbReference type="RefSeq" id="WP_260749697.1">
    <property type="nucleotide sequence ID" value="NZ_CP092109.1"/>
</dbReference>
<dbReference type="Gene3D" id="1.10.4030.10">
    <property type="entry name" value="Porin chaperone SurA, peptide-binding domain"/>
    <property type="match status" value="1"/>
</dbReference>
<dbReference type="PANTHER" id="PTHR47529:SF1">
    <property type="entry name" value="PERIPLASMIC CHAPERONE PPID"/>
    <property type="match status" value="1"/>
</dbReference>
<dbReference type="Pfam" id="PF13145">
    <property type="entry name" value="Rotamase_2"/>
    <property type="match status" value="1"/>
</dbReference>
<dbReference type="Gene3D" id="3.10.50.40">
    <property type="match status" value="1"/>
</dbReference>
<dbReference type="InterPro" id="IPR046357">
    <property type="entry name" value="PPIase_dom_sf"/>
</dbReference>
<name>A0ABY5ZTP7_9BACT</name>
<evidence type="ECO:0000256" key="6">
    <source>
        <dbReference type="ARBA" id="ARBA00023136"/>
    </source>
</evidence>
<keyword evidence="16" id="KW-1185">Reference proteome</keyword>
<keyword evidence="5 13" id="KW-1133">Transmembrane helix</keyword>
<keyword evidence="3" id="KW-0997">Cell inner membrane</keyword>
<dbReference type="InterPro" id="IPR000297">
    <property type="entry name" value="PPIase_PpiC"/>
</dbReference>
<dbReference type="PROSITE" id="PS01096">
    <property type="entry name" value="PPIC_PPIASE_1"/>
    <property type="match status" value="1"/>
</dbReference>
<feature type="domain" description="PpiC" evidence="14">
    <location>
        <begin position="270"/>
        <end position="372"/>
    </location>
</feature>
<evidence type="ECO:0000256" key="10">
    <source>
        <dbReference type="ARBA" id="ARBA00042775"/>
    </source>
</evidence>
<evidence type="ECO:0000256" key="3">
    <source>
        <dbReference type="ARBA" id="ARBA00022519"/>
    </source>
</evidence>
<evidence type="ECO:0000256" key="12">
    <source>
        <dbReference type="SAM" id="Coils"/>
    </source>
</evidence>
<evidence type="ECO:0000313" key="15">
    <source>
        <dbReference type="EMBL" id="UWZ81322.1"/>
    </source>
</evidence>
<feature type="transmembrane region" description="Helical" evidence="13">
    <location>
        <begin position="12"/>
        <end position="33"/>
    </location>
</feature>
<keyword evidence="2" id="KW-1003">Cell membrane</keyword>
<keyword evidence="4 13" id="KW-0812">Transmembrane</keyword>
<proteinExistence type="inferred from homology"/>
<evidence type="ECO:0000256" key="2">
    <source>
        <dbReference type="ARBA" id="ARBA00022475"/>
    </source>
</evidence>
<evidence type="ECO:0000256" key="8">
    <source>
        <dbReference type="ARBA" id="ARBA00038408"/>
    </source>
</evidence>
<evidence type="ECO:0000256" key="5">
    <source>
        <dbReference type="ARBA" id="ARBA00022989"/>
    </source>
</evidence>
<dbReference type="Pfam" id="PF13616">
    <property type="entry name" value="Rotamase_3"/>
    <property type="match status" value="1"/>
</dbReference>
<dbReference type="Proteomes" id="UP001060414">
    <property type="component" value="Chromosome"/>
</dbReference>
<dbReference type="InterPro" id="IPR027304">
    <property type="entry name" value="Trigger_fact/SurA_dom_sf"/>
</dbReference>
<dbReference type="PANTHER" id="PTHR47529">
    <property type="entry name" value="PEPTIDYL-PROLYL CIS-TRANS ISOMERASE D"/>
    <property type="match status" value="1"/>
</dbReference>
<dbReference type="PROSITE" id="PS50198">
    <property type="entry name" value="PPIC_PPIASE_2"/>
    <property type="match status" value="1"/>
</dbReference>
<evidence type="ECO:0000259" key="14">
    <source>
        <dbReference type="PROSITE" id="PS50198"/>
    </source>
</evidence>
<evidence type="ECO:0000256" key="7">
    <source>
        <dbReference type="ARBA" id="ARBA00023186"/>
    </source>
</evidence>
<dbReference type="SUPFAM" id="SSF54534">
    <property type="entry name" value="FKBP-like"/>
    <property type="match status" value="1"/>
</dbReference>
<comment type="subcellular location">
    <subcellularLocation>
        <location evidence="1">Cell inner membrane</location>
        <topology evidence="1">Single-pass type II membrane protein</topology>
        <orientation evidence="1">Periplasmic side</orientation>
    </subcellularLocation>
</comment>
<gene>
    <name evidence="15" type="ORF">L9S41_08005</name>
</gene>
<reference evidence="15" key="1">
    <citation type="journal article" date="2022" name="Environ. Microbiol.">
        <title>Geoalkalibacter halelectricus SAP #1 sp. nov. possessing extracellular electron transfer and mineral#reducing capabilities from a haloalkaline environment.</title>
        <authorList>
            <person name="Yadav S."/>
            <person name="Singh R."/>
            <person name="Sundharam S.S."/>
            <person name="Chaudhary S."/>
            <person name="Krishnamurthi S."/>
            <person name="Patil S.A."/>
        </authorList>
    </citation>
    <scope>NUCLEOTIDE SEQUENCE</scope>
    <source>
        <strain evidence="15">SAP-1</strain>
    </source>
</reference>
<evidence type="ECO:0000256" key="11">
    <source>
        <dbReference type="PROSITE-ProRule" id="PRU00278"/>
    </source>
</evidence>
<keyword evidence="11" id="KW-0697">Rotamase</keyword>
<dbReference type="Pfam" id="PF13624">
    <property type="entry name" value="SurA_N_3"/>
    <property type="match status" value="1"/>
</dbReference>
<evidence type="ECO:0000313" key="16">
    <source>
        <dbReference type="Proteomes" id="UP001060414"/>
    </source>
</evidence>
<evidence type="ECO:0000256" key="1">
    <source>
        <dbReference type="ARBA" id="ARBA00004382"/>
    </source>
</evidence>
<evidence type="ECO:0000256" key="4">
    <source>
        <dbReference type="ARBA" id="ARBA00022692"/>
    </source>
</evidence>
<evidence type="ECO:0000256" key="9">
    <source>
        <dbReference type="ARBA" id="ARBA00040743"/>
    </source>
</evidence>
<dbReference type="EMBL" id="CP092109">
    <property type="protein sequence ID" value="UWZ81322.1"/>
    <property type="molecule type" value="Genomic_DNA"/>
</dbReference>
<keyword evidence="11" id="KW-0413">Isomerase</keyword>
<dbReference type="SUPFAM" id="SSF109998">
    <property type="entry name" value="Triger factor/SurA peptide-binding domain-like"/>
    <property type="match status" value="1"/>
</dbReference>
<protein>
    <recommendedName>
        <fullName evidence="9">Periplasmic chaperone PpiD</fullName>
    </recommendedName>
    <alternativeName>
        <fullName evidence="10">Periplasmic folding chaperone</fullName>
    </alternativeName>
</protein>
<keyword evidence="7" id="KW-0143">Chaperone</keyword>
<keyword evidence="12" id="KW-0175">Coiled coil</keyword>
<sequence length="646" mass="73301">MLDLIRRKQKTLLVKIVFWVIIAAFIGTIFLVWGRGGDSPQDPAATAMTINKDKISLDEVQRSYNNLYNLYQSLYRDQFTPEMERTLGLRQMAADRLIEQTLLVQEAQRRGITVSRDELIASIAEITAFHENGVFSRQRYLEVLAYQRITPEEFERSQTRQLLIGKIIDAIQKDVSVSESDIVAEFRKRNEEINLSFVNFAPAAFENRVAIDESELQAWFSAQRENFRLPEAVSLRYIEFNPQLYFDEVTLDDAALERHYRRNLDQFEVREQISAAHVLIRVSEDADEASVDQARQRAEQALREIRAGMDFAEAARTFSEDDGSAAQGGDLGYFPRGVMVPAFEQVAFSLEPGQISEPVRTPFGFHIIKVTDHIEAGIRPLTEVLDQVQTDLRQEEARQLAIQRAMDAFNQHRHTGDLETAARVNNLEIQETGLFTRDGIIDGIGRAPQIAVAAFSLTGGQLARPAILPDSVYLFKIKERRESRLPDLDEVRAQVEEAYRQEKAAEFARQAATDFLAQLRQDNGDLEQLARQKNLPVQETGRFPKAYESFIPRIGENAALATAAFALETPGSVIPEVFEVDQRFIVAALKEFKPADPSLLDDNLKATLRASLKERKQDEALEAEVEALRRTAEIRITPILANFLER</sequence>
<dbReference type="InterPro" id="IPR023058">
    <property type="entry name" value="PPIase_PpiC_CS"/>
</dbReference>
<accession>A0ABY5ZTP7</accession>
<organism evidence="15 16">
    <name type="scientific">Geoalkalibacter halelectricus</name>
    <dbReference type="NCBI Taxonomy" id="2847045"/>
    <lineage>
        <taxon>Bacteria</taxon>
        <taxon>Pseudomonadati</taxon>
        <taxon>Thermodesulfobacteriota</taxon>
        <taxon>Desulfuromonadia</taxon>
        <taxon>Desulfuromonadales</taxon>
        <taxon>Geoalkalibacteraceae</taxon>
        <taxon>Geoalkalibacter</taxon>
    </lineage>
</organism>
<comment type="similarity">
    <text evidence="8">Belongs to the PpiD chaperone family.</text>
</comment>
<feature type="coiled-coil region" evidence="12">
    <location>
        <begin position="284"/>
        <end position="315"/>
    </location>
</feature>
<keyword evidence="6 13" id="KW-0472">Membrane</keyword>
<dbReference type="InterPro" id="IPR052029">
    <property type="entry name" value="PpiD_chaperone"/>
</dbReference>